<protein>
    <submittedName>
        <fullName evidence="7">Methyl-accepting chemotaxis protein</fullName>
    </submittedName>
</protein>
<dbReference type="GO" id="GO:0007165">
    <property type="term" value="P:signal transduction"/>
    <property type="evidence" value="ECO:0007669"/>
    <property type="project" value="UniProtKB-KW"/>
</dbReference>
<reference evidence="8" key="1">
    <citation type="submission" date="2014-09" db="EMBL/GenBank/DDBJ databases">
        <authorList>
            <person name="Hjerde E."/>
        </authorList>
    </citation>
    <scope>NUCLEOTIDE SEQUENCE [LARGE SCALE GENOMIC DNA]</scope>
    <source>
        <strain evidence="8">06/09/139</strain>
    </source>
</reference>
<dbReference type="AlphaFoldDB" id="A0A090IJX3"/>
<dbReference type="HOGENOM" id="CLU_000445_107_27_6"/>
<organism evidence="7 8">
    <name type="scientific">Aliivibrio wodanis</name>
    <dbReference type="NCBI Taxonomy" id="80852"/>
    <lineage>
        <taxon>Bacteria</taxon>
        <taxon>Pseudomonadati</taxon>
        <taxon>Pseudomonadota</taxon>
        <taxon>Gammaproteobacteria</taxon>
        <taxon>Vibrionales</taxon>
        <taxon>Vibrionaceae</taxon>
        <taxon>Aliivibrio</taxon>
    </lineage>
</organism>
<evidence type="ECO:0000313" key="7">
    <source>
        <dbReference type="EMBL" id="CED70921.1"/>
    </source>
</evidence>
<evidence type="ECO:0000256" key="1">
    <source>
        <dbReference type="ARBA" id="ARBA00004370"/>
    </source>
</evidence>
<feature type="domain" description="Methyl-accepting transducer" evidence="6">
    <location>
        <begin position="276"/>
        <end position="512"/>
    </location>
</feature>
<dbReference type="FunFam" id="1.10.287.950:FF:000001">
    <property type="entry name" value="Methyl-accepting chemotaxis sensory transducer"/>
    <property type="match status" value="1"/>
</dbReference>
<dbReference type="CDD" id="cd11386">
    <property type="entry name" value="MCP_signal"/>
    <property type="match status" value="1"/>
</dbReference>
<evidence type="ECO:0000256" key="3">
    <source>
        <dbReference type="ARBA" id="ARBA00029447"/>
    </source>
</evidence>
<keyword evidence="8" id="KW-1185">Reference proteome</keyword>
<gene>
    <name evidence="7" type="ORF">AWOD_I_0828</name>
</gene>
<dbReference type="PATRIC" id="fig|80852.17.peg.841"/>
<name>A0A090IJX3_9GAMM</name>
<dbReference type="PANTHER" id="PTHR32089:SF112">
    <property type="entry name" value="LYSOZYME-LIKE PROTEIN-RELATED"/>
    <property type="match status" value="1"/>
</dbReference>
<keyword evidence="5" id="KW-1133">Transmembrane helix</keyword>
<dbReference type="GO" id="GO:0004888">
    <property type="term" value="F:transmembrane signaling receptor activity"/>
    <property type="evidence" value="ECO:0007669"/>
    <property type="project" value="InterPro"/>
</dbReference>
<evidence type="ECO:0000256" key="4">
    <source>
        <dbReference type="PROSITE-ProRule" id="PRU00284"/>
    </source>
</evidence>
<comment type="similarity">
    <text evidence="3">Belongs to the methyl-accepting chemotaxis (MCP) protein family.</text>
</comment>
<evidence type="ECO:0000256" key="2">
    <source>
        <dbReference type="ARBA" id="ARBA00023224"/>
    </source>
</evidence>
<dbReference type="GeneID" id="28540397"/>
<keyword evidence="5" id="KW-0472">Membrane</keyword>
<dbReference type="PRINTS" id="PR00260">
    <property type="entry name" value="CHEMTRNSDUCR"/>
</dbReference>
<dbReference type="OrthoDB" id="2489132at2"/>
<evidence type="ECO:0000256" key="5">
    <source>
        <dbReference type="SAM" id="Phobius"/>
    </source>
</evidence>
<dbReference type="InterPro" id="IPR004089">
    <property type="entry name" value="MCPsignal_dom"/>
</dbReference>
<dbReference type="PROSITE" id="PS50111">
    <property type="entry name" value="CHEMOTAXIS_TRANSDUC_2"/>
    <property type="match status" value="1"/>
</dbReference>
<dbReference type="InterPro" id="IPR024478">
    <property type="entry name" value="HlyB_4HB_MCP"/>
</dbReference>
<accession>A0A090IJX3</accession>
<dbReference type="Proteomes" id="UP000032427">
    <property type="component" value="Chromosome 1"/>
</dbReference>
<dbReference type="GO" id="GO:0016020">
    <property type="term" value="C:membrane"/>
    <property type="evidence" value="ECO:0007669"/>
    <property type="project" value="UniProtKB-SubCell"/>
</dbReference>
<dbReference type="SUPFAM" id="SSF58104">
    <property type="entry name" value="Methyl-accepting chemotaxis protein (MCP) signaling domain"/>
    <property type="match status" value="1"/>
</dbReference>
<dbReference type="Gene3D" id="1.10.287.950">
    <property type="entry name" value="Methyl-accepting chemotaxis protein"/>
    <property type="match status" value="1"/>
</dbReference>
<dbReference type="Pfam" id="PF00015">
    <property type="entry name" value="MCPsignal"/>
    <property type="match status" value="1"/>
</dbReference>
<comment type="subcellular location">
    <subcellularLocation>
        <location evidence="1">Membrane</location>
    </subcellularLocation>
</comment>
<proteinExistence type="inferred from homology"/>
<sequence length="550" mass="59136">MAGKFVLNKVSVQYRLIMNVVLIVIAILVLSKVTIGMLDRANAGAHTIYNDRVVPLKGLKVIADDYAVLIIDSVNKVNSGIITGAEALNNINYAVGNIDKEWKSYMATQLTTEEARLAREAERLFIPTQDVLMALTRKLNELGSGNLAGKLDDFDGVLYTTIDPISEKITELVDLQLDVAAMEYTEITRIHDNSIMAMLGISAGITFILILFNLHTYRAINCSLVDLRSAMRKVSKEMDLRTVADENGPSDLADISVGFNKMINNVNRLVINMNGVSTQLASSANEMNQISIQANEQIAKQTSEVEQVATAMEEMVCASREVTESATQADQSAQQTMKQAVQGKSVTTSSVDASNELVGQIDKVSAQVLSVEVETDGIGSVIDVINGIAEQTNLLALNAAIEAARAGEQGRGFAVVADEVRTLASRTQTSITEIQSAIERLQAGMKSAVKETQSSQSHAQSTGEQVGQTGNVLQSIITSVEQITDMNTVIVSACEEQQQVSEEINRSLSGISASTQESKNGSENIALASSKVTDLSNELSEMVASFKTAS</sequence>
<dbReference type="Pfam" id="PF12729">
    <property type="entry name" value="4HB_MCP_1"/>
    <property type="match status" value="1"/>
</dbReference>
<dbReference type="SMART" id="SM00283">
    <property type="entry name" value="MA"/>
    <property type="match status" value="1"/>
</dbReference>
<dbReference type="InterPro" id="IPR004090">
    <property type="entry name" value="Chemotax_Me-accpt_rcpt"/>
</dbReference>
<dbReference type="KEGG" id="awd:AWOD_I_0828"/>
<dbReference type="GO" id="GO:0006935">
    <property type="term" value="P:chemotaxis"/>
    <property type="evidence" value="ECO:0007669"/>
    <property type="project" value="InterPro"/>
</dbReference>
<evidence type="ECO:0000259" key="6">
    <source>
        <dbReference type="PROSITE" id="PS50111"/>
    </source>
</evidence>
<keyword evidence="5" id="KW-0812">Transmembrane</keyword>
<evidence type="ECO:0000313" key="8">
    <source>
        <dbReference type="Proteomes" id="UP000032427"/>
    </source>
</evidence>
<feature type="transmembrane region" description="Helical" evidence="5">
    <location>
        <begin position="195"/>
        <end position="214"/>
    </location>
</feature>
<dbReference type="STRING" id="80852.AWOD_I_0828"/>
<keyword evidence="2 4" id="KW-0807">Transducer</keyword>
<dbReference type="PANTHER" id="PTHR32089">
    <property type="entry name" value="METHYL-ACCEPTING CHEMOTAXIS PROTEIN MCPB"/>
    <property type="match status" value="1"/>
</dbReference>
<feature type="transmembrane region" description="Helical" evidence="5">
    <location>
        <begin position="12"/>
        <end position="30"/>
    </location>
</feature>
<dbReference type="EMBL" id="LN554846">
    <property type="protein sequence ID" value="CED70921.1"/>
    <property type="molecule type" value="Genomic_DNA"/>
</dbReference>